<dbReference type="Pfam" id="PF00005">
    <property type="entry name" value="ABC_tran"/>
    <property type="match status" value="1"/>
</dbReference>
<evidence type="ECO:0000313" key="6">
    <source>
        <dbReference type="EMBL" id="MFC4012500.1"/>
    </source>
</evidence>
<dbReference type="SUPFAM" id="SSF52540">
    <property type="entry name" value="P-loop containing nucleoside triphosphate hydrolases"/>
    <property type="match status" value="1"/>
</dbReference>
<dbReference type="Proteomes" id="UP001595851">
    <property type="component" value="Unassembled WGS sequence"/>
</dbReference>
<reference evidence="7" key="1">
    <citation type="journal article" date="2019" name="Int. J. Syst. Evol. Microbiol.">
        <title>The Global Catalogue of Microorganisms (GCM) 10K type strain sequencing project: providing services to taxonomists for standard genome sequencing and annotation.</title>
        <authorList>
            <consortium name="The Broad Institute Genomics Platform"/>
            <consortium name="The Broad Institute Genome Sequencing Center for Infectious Disease"/>
            <person name="Wu L."/>
            <person name="Ma J."/>
        </authorList>
    </citation>
    <scope>NUCLEOTIDE SEQUENCE [LARGE SCALE GENOMIC DNA]</scope>
    <source>
        <strain evidence="7">TBRC 1276</strain>
    </source>
</reference>
<dbReference type="EMBL" id="JBHSBI010000022">
    <property type="protein sequence ID" value="MFC4012500.1"/>
    <property type="molecule type" value="Genomic_DNA"/>
</dbReference>
<dbReference type="PROSITE" id="PS00211">
    <property type="entry name" value="ABC_TRANSPORTER_1"/>
    <property type="match status" value="1"/>
</dbReference>
<protein>
    <submittedName>
        <fullName evidence="6">Zinc ABC transporter ATP-binding protein AztA</fullName>
    </submittedName>
</protein>
<evidence type="ECO:0000259" key="5">
    <source>
        <dbReference type="PROSITE" id="PS50893"/>
    </source>
</evidence>
<organism evidence="6 7">
    <name type="scientific">Nonomuraea purpurea</name>
    <dbReference type="NCBI Taxonomy" id="1849276"/>
    <lineage>
        <taxon>Bacteria</taxon>
        <taxon>Bacillati</taxon>
        <taxon>Actinomycetota</taxon>
        <taxon>Actinomycetes</taxon>
        <taxon>Streptosporangiales</taxon>
        <taxon>Streptosporangiaceae</taxon>
        <taxon>Nonomuraea</taxon>
    </lineage>
</organism>
<proteinExistence type="inferred from homology"/>
<evidence type="ECO:0000256" key="2">
    <source>
        <dbReference type="ARBA" id="ARBA00022448"/>
    </source>
</evidence>
<evidence type="ECO:0000256" key="3">
    <source>
        <dbReference type="ARBA" id="ARBA00022741"/>
    </source>
</evidence>
<evidence type="ECO:0000256" key="1">
    <source>
        <dbReference type="ARBA" id="ARBA00005417"/>
    </source>
</evidence>
<keyword evidence="2" id="KW-0813">Transport</keyword>
<evidence type="ECO:0000313" key="7">
    <source>
        <dbReference type="Proteomes" id="UP001595851"/>
    </source>
</evidence>
<accession>A0ABV8GF31</accession>
<dbReference type="InterPro" id="IPR003593">
    <property type="entry name" value="AAA+_ATPase"/>
</dbReference>
<comment type="similarity">
    <text evidence="1">Belongs to the ABC transporter superfamily.</text>
</comment>
<dbReference type="PANTHER" id="PTHR42734:SF5">
    <property type="entry name" value="IRON TRANSPORT SYSTEM ATP-BINDING PROTEIN HI_0361-RELATED"/>
    <property type="match status" value="1"/>
</dbReference>
<dbReference type="InterPro" id="IPR050153">
    <property type="entry name" value="Metal_Ion_Import_ABC"/>
</dbReference>
<dbReference type="RefSeq" id="WP_379532405.1">
    <property type="nucleotide sequence ID" value="NZ_JBHSBI010000022.1"/>
</dbReference>
<dbReference type="GO" id="GO:0005524">
    <property type="term" value="F:ATP binding"/>
    <property type="evidence" value="ECO:0007669"/>
    <property type="project" value="UniProtKB-KW"/>
</dbReference>
<name>A0ABV8GF31_9ACTN</name>
<keyword evidence="4 6" id="KW-0067">ATP-binding</keyword>
<feature type="domain" description="ABC transporter" evidence="5">
    <location>
        <begin position="7"/>
        <end position="232"/>
    </location>
</feature>
<dbReference type="PANTHER" id="PTHR42734">
    <property type="entry name" value="METAL TRANSPORT SYSTEM ATP-BINDING PROTEIN TM_0124-RELATED"/>
    <property type="match status" value="1"/>
</dbReference>
<dbReference type="Gene3D" id="3.40.50.300">
    <property type="entry name" value="P-loop containing nucleotide triphosphate hydrolases"/>
    <property type="match status" value="1"/>
</dbReference>
<comment type="caution">
    <text evidence="6">The sequence shown here is derived from an EMBL/GenBank/DDBJ whole genome shotgun (WGS) entry which is preliminary data.</text>
</comment>
<keyword evidence="7" id="KW-1185">Reference proteome</keyword>
<dbReference type="SMART" id="SM00382">
    <property type="entry name" value="AAA"/>
    <property type="match status" value="1"/>
</dbReference>
<dbReference type="NCBIfam" id="NF040873">
    <property type="entry name" value="AztA"/>
    <property type="match status" value="1"/>
</dbReference>
<evidence type="ECO:0000256" key="4">
    <source>
        <dbReference type="ARBA" id="ARBA00022840"/>
    </source>
</evidence>
<dbReference type="InterPro" id="IPR003439">
    <property type="entry name" value="ABC_transporter-like_ATP-bd"/>
</dbReference>
<dbReference type="InterPro" id="IPR047748">
    <property type="entry name" value="AztA-like"/>
</dbReference>
<gene>
    <name evidence="6" type="primary">aztA</name>
    <name evidence="6" type="ORF">ACFOY2_35060</name>
</gene>
<keyword evidence="3" id="KW-0547">Nucleotide-binding</keyword>
<sequence length="240" mass="25243">MAIHGTVALHDLTAGYGRRTVLRGLSAELPRAEVTAVVGPNGSGKSTLLAVLAGVIRPGHGRVERGGARRPGYVVQRSAVSDTLPITVRDTVAMGRWALRGPWKRLTAADWAVVDACLSRLGILDLAGRRLGALSGGQRQRALLAQGLAQEPDLLLLDEPATGLDLEARQYVRTVLEEEKARGVTVVHATHDLDMALRAEHCLLLNDGRLIAQGPPSAVLTTQALSGVFGGALLGRGGQS</sequence>
<dbReference type="InterPro" id="IPR017871">
    <property type="entry name" value="ABC_transporter-like_CS"/>
</dbReference>
<dbReference type="PROSITE" id="PS50893">
    <property type="entry name" value="ABC_TRANSPORTER_2"/>
    <property type="match status" value="1"/>
</dbReference>
<dbReference type="InterPro" id="IPR027417">
    <property type="entry name" value="P-loop_NTPase"/>
</dbReference>